<protein>
    <recommendedName>
        <fullName evidence="5">Glycosyl transferase</fullName>
    </recommendedName>
</protein>
<keyword evidence="4" id="KW-1185">Reference proteome</keyword>
<sequence length="407" mass="45784">MKILLATYWLIPHVGGVWKYMTQLKEWLEARGHEVDLLGNSPDYSMFYMPNRGWGLSKDLLRPLLSSKLNPDSAPALFADPLITFYEMDRYYLELAAAFIDLNQYDIIDTQDIFAARALSRVKPRHKPLVAHLHGSVSAELKRHFQMNPQVGVTEKDPAWRYFESIEHYGALSGTPTITANHWMKNLLVYELGVSNPNIEVIQYGIDAGAFWNKASQGTTITKPAGKKVIICPARLSFVKGIDILISALGILRSIRDDWVCWIVGGGEKREELEHQVRGLSLQNDCLFLGERDDVPGLLALSDIFVHSCIQDNQPFSVMEAQLSGVPVCLSNACGLPEMAEHGRTGLIHPVKDPVVLSQHIQLLLDNEPLRLNIASEARNWANSHWSMDVMMNRVLGVYHMALNSHH</sequence>
<dbReference type="SUPFAM" id="SSF53756">
    <property type="entry name" value="UDP-Glycosyltransferase/glycogen phosphorylase"/>
    <property type="match status" value="1"/>
</dbReference>
<evidence type="ECO:0000313" key="4">
    <source>
        <dbReference type="Proteomes" id="UP001500340"/>
    </source>
</evidence>
<dbReference type="Pfam" id="PF13439">
    <property type="entry name" value="Glyco_transf_4"/>
    <property type="match status" value="1"/>
</dbReference>
<dbReference type="CDD" id="cd03801">
    <property type="entry name" value="GT4_PimA-like"/>
    <property type="match status" value="1"/>
</dbReference>
<name>A0ABN0YJB6_9BACL</name>
<dbReference type="Pfam" id="PF00534">
    <property type="entry name" value="Glycos_transf_1"/>
    <property type="match status" value="1"/>
</dbReference>
<dbReference type="InterPro" id="IPR001296">
    <property type="entry name" value="Glyco_trans_1"/>
</dbReference>
<evidence type="ECO:0000313" key="3">
    <source>
        <dbReference type="EMBL" id="GAA0397477.1"/>
    </source>
</evidence>
<feature type="domain" description="Glycosyl transferase family 1" evidence="1">
    <location>
        <begin position="222"/>
        <end position="381"/>
    </location>
</feature>
<dbReference type="PANTHER" id="PTHR45947">
    <property type="entry name" value="SULFOQUINOVOSYL TRANSFERASE SQD2"/>
    <property type="match status" value="1"/>
</dbReference>
<proteinExistence type="predicted"/>
<evidence type="ECO:0000259" key="1">
    <source>
        <dbReference type="Pfam" id="PF00534"/>
    </source>
</evidence>
<dbReference type="InterPro" id="IPR028098">
    <property type="entry name" value="Glyco_trans_4-like_N"/>
</dbReference>
<evidence type="ECO:0008006" key="5">
    <source>
        <dbReference type="Google" id="ProtNLM"/>
    </source>
</evidence>
<dbReference type="EMBL" id="BAAACX010000013">
    <property type="protein sequence ID" value="GAA0397477.1"/>
    <property type="molecule type" value="Genomic_DNA"/>
</dbReference>
<dbReference type="Proteomes" id="UP001500340">
    <property type="component" value="Unassembled WGS sequence"/>
</dbReference>
<dbReference type="RefSeq" id="WP_343862556.1">
    <property type="nucleotide sequence ID" value="NZ_BAAACX010000013.1"/>
</dbReference>
<reference evidence="3 4" key="1">
    <citation type="journal article" date="2019" name="Int. J. Syst. Evol. Microbiol.">
        <title>The Global Catalogue of Microorganisms (GCM) 10K type strain sequencing project: providing services to taxonomists for standard genome sequencing and annotation.</title>
        <authorList>
            <consortium name="The Broad Institute Genomics Platform"/>
            <consortium name="The Broad Institute Genome Sequencing Center for Infectious Disease"/>
            <person name="Wu L."/>
            <person name="Ma J."/>
        </authorList>
    </citation>
    <scope>NUCLEOTIDE SEQUENCE [LARGE SCALE GENOMIC DNA]</scope>
    <source>
        <strain evidence="3 4">JCM 12774</strain>
    </source>
</reference>
<feature type="domain" description="Glycosyltransferase subfamily 4-like N-terminal" evidence="2">
    <location>
        <begin position="14"/>
        <end position="207"/>
    </location>
</feature>
<dbReference type="Gene3D" id="3.40.50.2000">
    <property type="entry name" value="Glycogen Phosphorylase B"/>
    <property type="match status" value="2"/>
</dbReference>
<dbReference type="PANTHER" id="PTHR45947:SF3">
    <property type="entry name" value="SULFOQUINOVOSYL TRANSFERASE SQD2"/>
    <property type="match status" value="1"/>
</dbReference>
<comment type="caution">
    <text evidence="3">The sequence shown here is derived from an EMBL/GenBank/DDBJ whole genome shotgun (WGS) entry which is preliminary data.</text>
</comment>
<evidence type="ECO:0000259" key="2">
    <source>
        <dbReference type="Pfam" id="PF13439"/>
    </source>
</evidence>
<accession>A0ABN0YJB6</accession>
<gene>
    <name evidence="3" type="ORF">GCM10008933_30040</name>
</gene>
<dbReference type="InterPro" id="IPR050194">
    <property type="entry name" value="Glycosyltransferase_grp1"/>
</dbReference>
<organism evidence="3 4">
    <name type="scientific">Paenibacillus motobuensis</name>
    <dbReference type="NCBI Taxonomy" id="295324"/>
    <lineage>
        <taxon>Bacteria</taxon>
        <taxon>Bacillati</taxon>
        <taxon>Bacillota</taxon>
        <taxon>Bacilli</taxon>
        <taxon>Bacillales</taxon>
        <taxon>Paenibacillaceae</taxon>
        <taxon>Paenibacillus</taxon>
    </lineage>
</organism>